<dbReference type="Gene3D" id="3.30.230.10">
    <property type="match status" value="1"/>
</dbReference>
<keyword evidence="5" id="KW-1185">Reference proteome</keyword>
<accession>A0ABW5QX30</accession>
<feature type="active site" evidence="1">
    <location>
        <position position="239"/>
    </location>
</feature>
<dbReference type="InterPro" id="IPR036034">
    <property type="entry name" value="PDZ_sf"/>
</dbReference>
<evidence type="ECO:0000256" key="1">
    <source>
        <dbReference type="PROSITE-ProRule" id="PRU01122"/>
    </source>
</evidence>
<evidence type="ECO:0000256" key="2">
    <source>
        <dbReference type="SAM" id="Phobius"/>
    </source>
</evidence>
<dbReference type="EC" id="3.4.21.53" evidence="1"/>
<dbReference type="EMBL" id="JBHUMY010000012">
    <property type="protein sequence ID" value="MFD2660991.1"/>
    <property type="molecule type" value="Genomic_DNA"/>
</dbReference>
<dbReference type="InterPro" id="IPR027065">
    <property type="entry name" value="Lon_Prtase"/>
</dbReference>
<dbReference type="Pfam" id="PF05362">
    <property type="entry name" value="Lon_C"/>
    <property type="match status" value="1"/>
</dbReference>
<comment type="catalytic activity">
    <reaction evidence="1">
        <text>Hydrolysis of proteins in presence of ATP.</text>
        <dbReference type="EC" id="3.4.21.53"/>
    </reaction>
</comment>
<reference evidence="5" key="1">
    <citation type="journal article" date="2019" name="Int. J. Syst. Evol. Microbiol.">
        <title>The Global Catalogue of Microorganisms (GCM) 10K type strain sequencing project: providing services to taxonomists for standard genome sequencing and annotation.</title>
        <authorList>
            <consortium name="The Broad Institute Genomics Platform"/>
            <consortium name="The Broad Institute Genome Sequencing Center for Infectious Disease"/>
            <person name="Wu L."/>
            <person name="Ma J."/>
        </authorList>
    </citation>
    <scope>NUCLEOTIDE SEQUENCE [LARGE SCALE GENOMIC DNA]</scope>
    <source>
        <strain evidence="5">TISTR 1827</strain>
    </source>
</reference>
<dbReference type="InterPro" id="IPR008269">
    <property type="entry name" value="Lon_proteolytic"/>
</dbReference>
<sequence>MRLDKLRTVASGLLTAVLMWLLLFAPTPYVLYEPGAALPLDSMIRSAEGKAGEASGRFLMTTVKMSSANYWRAISSLWNPDTEVYRKTSIMGDDSPEQYMSRMTVVMQGSEDVAIEAAYRYAGIPYQAVPRRVVVADVSEGSAFRTGDAIIREGGGSRIDSIEALTSIVEKAEGNSLSLIVERNGQEIAVSVKAGAVPSGQPDEAAALGIESLVEQRELVPDDSRYKIAIDAGEVGGPSAGLMFALGTLDVLTEGDLTNGLTVAGTGTINARGQVGEIGGVAHKVAAADKAGADLFLAPSANAEEAAAKAEAIGTEMRVVGVNTLDEAVQAIKTFSRSTR</sequence>
<comment type="similarity">
    <text evidence="1">Belongs to the peptidase S16 family.</text>
</comment>
<organism evidence="4 5">
    <name type="scientific">Paenibacillus thailandensis</name>
    <dbReference type="NCBI Taxonomy" id="393250"/>
    <lineage>
        <taxon>Bacteria</taxon>
        <taxon>Bacillati</taxon>
        <taxon>Bacillota</taxon>
        <taxon>Bacilli</taxon>
        <taxon>Bacillales</taxon>
        <taxon>Paenibacillaceae</taxon>
        <taxon>Paenibacillus</taxon>
    </lineage>
</organism>
<feature type="active site" evidence="1">
    <location>
        <position position="284"/>
    </location>
</feature>
<keyword evidence="2" id="KW-0812">Transmembrane</keyword>
<dbReference type="PANTHER" id="PTHR10046">
    <property type="entry name" value="ATP DEPENDENT LON PROTEASE FAMILY MEMBER"/>
    <property type="match status" value="1"/>
</dbReference>
<dbReference type="InterPro" id="IPR020568">
    <property type="entry name" value="Ribosomal_Su5_D2-typ_SF"/>
</dbReference>
<keyword evidence="1" id="KW-0645">Protease</keyword>
<keyword evidence="1" id="KW-0720">Serine protease</keyword>
<evidence type="ECO:0000259" key="3">
    <source>
        <dbReference type="PROSITE" id="PS51786"/>
    </source>
</evidence>
<protein>
    <recommendedName>
        <fullName evidence="1">endopeptidase La</fullName>
        <ecNumber evidence="1">3.4.21.53</ecNumber>
    </recommendedName>
</protein>
<proteinExistence type="inferred from homology"/>
<gene>
    <name evidence="4" type="ORF">ACFSW5_12095</name>
</gene>
<dbReference type="SUPFAM" id="SSF54211">
    <property type="entry name" value="Ribosomal protein S5 domain 2-like"/>
    <property type="match status" value="1"/>
</dbReference>
<dbReference type="RefSeq" id="WP_379273221.1">
    <property type="nucleotide sequence ID" value="NZ_JBHUGT010000002.1"/>
</dbReference>
<feature type="domain" description="Lon proteolytic" evidence="3">
    <location>
        <begin position="231"/>
        <end position="335"/>
    </location>
</feature>
<dbReference type="Proteomes" id="UP001597493">
    <property type="component" value="Unassembled WGS sequence"/>
</dbReference>
<comment type="caution">
    <text evidence="4">The sequence shown here is derived from an EMBL/GenBank/DDBJ whole genome shotgun (WGS) entry which is preliminary data.</text>
</comment>
<feature type="transmembrane region" description="Helical" evidence="2">
    <location>
        <begin position="12"/>
        <end position="32"/>
    </location>
</feature>
<dbReference type="SUPFAM" id="SSF50156">
    <property type="entry name" value="PDZ domain-like"/>
    <property type="match status" value="1"/>
</dbReference>
<dbReference type="PROSITE" id="PS51786">
    <property type="entry name" value="LON_PROTEOLYTIC"/>
    <property type="match status" value="1"/>
</dbReference>
<dbReference type="InterPro" id="IPR014721">
    <property type="entry name" value="Ribsml_uS5_D2-typ_fold_subgr"/>
</dbReference>
<keyword evidence="2" id="KW-1133">Transmembrane helix</keyword>
<keyword evidence="1" id="KW-0378">Hydrolase</keyword>
<name>A0ABW5QX30_9BACL</name>
<keyword evidence="2" id="KW-0472">Membrane</keyword>
<evidence type="ECO:0000313" key="4">
    <source>
        <dbReference type="EMBL" id="MFD2660991.1"/>
    </source>
</evidence>
<evidence type="ECO:0000313" key="5">
    <source>
        <dbReference type="Proteomes" id="UP001597493"/>
    </source>
</evidence>